<dbReference type="InterPro" id="IPR016181">
    <property type="entry name" value="Acyl_CoA_acyltransferase"/>
</dbReference>
<comment type="caution">
    <text evidence="2">The sequence shown here is derived from an EMBL/GenBank/DDBJ whole genome shotgun (WGS) entry which is preliminary data.</text>
</comment>
<dbReference type="EC" id="2.3.1.-" evidence="2"/>
<gene>
    <name evidence="2" type="ORF">ACFPYJ_25090</name>
</gene>
<keyword evidence="2" id="KW-0808">Transferase</keyword>
<dbReference type="CDD" id="cd04301">
    <property type="entry name" value="NAT_SF"/>
    <property type="match status" value="1"/>
</dbReference>
<name>A0ABW0W3S1_9BACL</name>
<dbReference type="GO" id="GO:0016746">
    <property type="term" value="F:acyltransferase activity"/>
    <property type="evidence" value="ECO:0007669"/>
    <property type="project" value="UniProtKB-KW"/>
</dbReference>
<dbReference type="RefSeq" id="WP_379190964.1">
    <property type="nucleotide sequence ID" value="NZ_JBHSOW010000095.1"/>
</dbReference>
<dbReference type="PROSITE" id="PS51186">
    <property type="entry name" value="GNAT"/>
    <property type="match status" value="1"/>
</dbReference>
<dbReference type="InterPro" id="IPR000182">
    <property type="entry name" value="GNAT_dom"/>
</dbReference>
<dbReference type="Pfam" id="PF00583">
    <property type="entry name" value="Acetyltransf_1"/>
    <property type="match status" value="1"/>
</dbReference>
<feature type="domain" description="N-acetyltransferase" evidence="1">
    <location>
        <begin position="4"/>
        <end position="151"/>
    </location>
</feature>
<evidence type="ECO:0000259" key="1">
    <source>
        <dbReference type="PROSITE" id="PS51186"/>
    </source>
</evidence>
<evidence type="ECO:0000313" key="2">
    <source>
        <dbReference type="EMBL" id="MFC5652328.1"/>
    </source>
</evidence>
<evidence type="ECO:0000313" key="3">
    <source>
        <dbReference type="Proteomes" id="UP001596047"/>
    </source>
</evidence>
<proteinExistence type="predicted"/>
<keyword evidence="2" id="KW-0012">Acyltransferase</keyword>
<reference evidence="3" key="1">
    <citation type="journal article" date="2019" name="Int. J. Syst. Evol. Microbiol.">
        <title>The Global Catalogue of Microorganisms (GCM) 10K type strain sequencing project: providing services to taxonomists for standard genome sequencing and annotation.</title>
        <authorList>
            <consortium name="The Broad Institute Genomics Platform"/>
            <consortium name="The Broad Institute Genome Sequencing Center for Infectious Disease"/>
            <person name="Wu L."/>
            <person name="Ma J."/>
        </authorList>
    </citation>
    <scope>NUCLEOTIDE SEQUENCE [LARGE SCALE GENOMIC DNA]</scope>
    <source>
        <strain evidence="3">CGMCC 1.3240</strain>
    </source>
</reference>
<sequence>MNRFVTRQAAIQDLDHLAELFDQYRIFYGQVSDKEAVREFVWSRFEHNESIFFLTIHSQTGEAAGFSQMYPSFSSVSMQRIWILNDLFVDERFRGNQVGGQLLDAAKEYAILTRAKRIELATAHTNISAQGLYEKKGYVVSAAFLNYSLNL</sequence>
<accession>A0ABW0W3S1</accession>
<keyword evidence="3" id="KW-1185">Reference proteome</keyword>
<dbReference type="Proteomes" id="UP001596047">
    <property type="component" value="Unassembled WGS sequence"/>
</dbReference>
<dbReference type="Gene3D" id="3.40.630.30">
    <property type="match status" value="1"/>
</dbReference>
<dbReference type="SUPFAM" id="SSF55729">
    <property type="entry name" value="Acyl-CoA N-acyltransferases (Nat)"/>
    <property type="match status" value="1"/>
</dbReference>
<organism evidence="2 3">
    <name type="scientific">Paenibacillus solisilvae</name>
    <dbReference type="NCBI Taxonomy" id="2486751"/>
    <lineage>
        <taxon>Bacteria</taxon>
        <taxon>Bacillati</taxon>
        <taxon>Bacillota</taxon>
        <taxon>Bacilli</taxon>
        <taxon>Bacillales</taxon>
        <taxon>Paenibacillaceae</taxon>
        <taxon>Paenibacillus</taxon>
    </lineage>
</organism>
<protein>
    <submittedName>
        <fullName evidence="2">GNAT family N-acetyltransferase</fullName>
        <ecNumber evidence="2">2.3.1.-</ecNumber>
    </submittedName>
</protein>
<dbReference type="EMBL" id="JBHSOW010000095">
    <property type="protein sequence ID" value="MFC5652328.1"/>
    <property type="molecule type" value="Genomic_DNA"/>
</dbReference>